<keyword evidence="2" id="KW-0238">DNA-binding</keyword>
<dbReference type="SMART" id="SM00345">
    <property type="entry name" value="HTH_GNTR"/>
    <property type="match status" value="1"/>
</dbReference>
<dbReference type="Gene3D" id="3.40.1410.10">
    <property type="entry name" value="Chorismate lyase-like"/>
    <property type="match status" value="1"/>
</dbReference>
<evidence type="ECO:0000256" key="1">
    <source>
        <dbReference type="ARBA" id="ARBA00023015"/>
    </source>
</evidence>
<dbReference type="InterPro" id="IPR028978">
    <property type="entry name" value="Chorismate_lyase_/UTRA_dom_sf"/>
</dbReference>
<sequence>MSETDAPLPKYLRIAEDIRGRIERGELGVGDEVESERELAVRWSVARPTAAKALNTLRQSGIVESRRGAGTFVARRAPTVRDGNAPGWVRGGSLGDFMHGERSSGWVSESERDQTMHGDRSSGWVRASGRGESMGGDRWPGWASSGGTEVRGSIPLSSTPLDETAGAEAGDRRVRTVVIAAKVTELPETVAEIFGGAGDGIVRRVVIDSEGDVRLRTTWYPHECASTATRLVEPSPIPGGANRYLQSVLGATVARVHERVCARSVAEDERVHLGLEPGAPVLVRQTVRYDPAGGVLSFAETVHPPGHWVA</sequence>
<dbReference type="SUPFAM" id="SSF46785">
    <property type="entry name" value="Winged helix' DNA-binding domain"/>
    <property type="match status" value="1"/>
</dbReference>
<dbReference type="AlphaFoldDB" id="A0A6P1CTI3"/>
<evidence type="ECO:0000256" key="3">
    <source>
        <dbReference type="ARBA" id="ARBA00023163"/>
    </source>
</evidence>
<name>A0A6P1CTI3_9NOCA</name>
<evidence type="ECO:0000313" key="7">
    <source>
        <dbReference type="Proteomes" id="UP000471166"/>
    </source>
</evidence>
<dbReference type="SMART" id="SM00866">
    <property type="entry name" value="UTRA"/>
    <property type="match status" value="1"/>
</dbReference>
<dbReference type="PRINTS" id="PR00035">
    <property type="entry name" value="HTHGNTR"/>
</dbReference>
<dbReference type="PANTHER" id="PTHR44846:SF17">
    <property type="entry name" value="GNTR-FAMILY TRANSCRIPTIONAL REGULATOR"/>
    <property type="match status" value="1"/>
</dbReference>
<dbReference type="InterPro" id="IPR036390">
    <property type="entry name" value="WH_DNA-bd_sf"/>
</dbReference>
<keyword evidence="3" id="KW-0804">Transcription</keyword>
<comment type="caution">
    <text evidence="6">The sequence shown here is derived from an EMBL/GenBank/DDBJ whole genome shotgun (WGS) entry which is preliminary data.</text>
</comment>
<dbReference type="SUPFAM" id="SSF64288">
    <property type="entry name" value="Chorismate lyase-like"/>
    <property type="match status" value="1"/>
</dbReference>
<dbReference type="InterPro" id="IPR050679">
    <property type="entry name" value="Bact_HTH_transcr_reg"/>
</dbReference>
<dbReference type="Proteomes" id="UP000471166">
    <property type="component" value="Unassembled WGS sequence"/>
</dbReference>
<dbReference type="GO" id="GO:0003700">
    <property type="term" value="F:DNA-binding transcription factor activity"/>
    <property type="evidence" value="ECO:0007669"/>
    <property type="project" value="InterPro"/>
</dbReference>
<dbReference type="Gene3D" id="1.10.10.10">
    <property type="entry name" value="Winged helix-like DNA-binding domain superfamily/Winged helix DNA-binding domain"/>
    <property type="match status" value="1"/>
</dbReference>
<dbReference type="InterPro" id="IPR011663">
    <property type="entry name" value="UTRA"/>
</dbReference>
<feature type="region of interest" description="Disordered" evidence="4">
    <location>
        <begin position="100"/>
        <end position="169"/>
    </location>
</feature>
<dbReference type="Pfam" id="PF07702">
    <property type="entry name" value="UTRA"/>
    <property type="match status" value="1"/>
</dbReference>
<gene>
    <name evidence="6" type="ORF">GV791_25360</name>
</gene>
<dbReference type="EMBL" id="JAAGVB010000055">
    <property type="protein sequence ID" value="NEW35870.1"/>
    <property type="molecule type" value="Genomic_DNA"/>
</dbReference>
<evidence type="ECO:0000256" key="2">
    <source>
        <dbReference type="ARBA" id="ARBA00023125"/>
    </source>
</evidence>
<evidence type="ECO:0000259" key="5">
    <source>
        <dbReference type="PROSITE" id="PS50949"/>
    </source>
</evidence>
<feature type="compositionally biased region" description="Basic and acidic residues" evidence="4">
    <location>
        <begin position="109"/>
        <end position="120"/>
    </location>
</feature>
<reference evidence="6 7" key="1">
    <citation type="submission" date="2020-01" db="EMBL/GenBank/DDBJ databases">
        <title>Genetics and antimicrobial susceptibilities of Nocardia species isolated from the soil; a comparison with species isolated from humans.</title>
        <authorList>
            <person name="Carrasco G."/>
            <person name="Monzon S."/>
            <person name="Sansegundo M."/>
            <person name="Garcia E."/>
            <person name="Garrido N."/>
            <person name="Medina M.J."/>
            <person name="Villalon P."/>
            <person name="Ramirez-Arocha A.C."/>
            <person name="Jimenez P."/>
            <person name="Cuesta I."/>
            <person name="Valdezate S."/>
        </authorList>
    </citation>
    <scope>NUCLEOTIDE SEQUENCE [LARGE SCALE GENOMIC DNA]</scope>
    <source>
        <strain evidence="6 7">CNM20110626</strain>
    </source>
</reference>
<dbReference type="GO" id="GO:0045892">
    <property type="term" value="P:negative regulation of DNA-templated transcription"/>
    <property type="evidence" value="ECO:0007669"/>
    <property type="project" value="TreeGrafter"/>
</dbReference>
<dbReference type="GO" id="GO:0003677">
    <property type="term" value="F:DNA binding"/>
    <property type="evidence" value="ECO:0007669"/>
    <property type="project" value="UniProtKB-KW"/>
</dbReference>
<accession>A0A6P1CTI3</accession>
<dbReference type="Pfam" id="PF00392">
    <property type="entry name" value="GntR"/>
    <property type="match status" value="1"/>
</dbReference>
<keyword evidence="1" id="KW-0805">Transcription regulation</keyword>
<protein>
    <submittedName>
        <fullName evidence="6">GntR family transcriptional regulator</fullName>
    </submittedName>
</protein>
<evidence type="ECO:0000256" key="4">
    <source>
        <dbReference type="SAM" id="MobiDB-lite"/>
    </source>
</evidence>
<dbReference type="CDD" id="cd07377">
    <property type="entry name" value="WHTH_GntR"/>
    <property type="match status" value="1"/>
</dbReference>
<dbReference type="RefSeq" id="WP_163847190.1">
    <property type="nucleotide sequence ID" value="NZ_JAAGVB010000055.1"/>
</dbReference>
<organism evidence="6 7">
    <name type="scientific">Nocardia cyriacigeorgica</name>
    <dbReference type="NCBI Taxonomy" id="135487"/>
    <lineage>
        <taxon>Bacteria</taxon>
        <taxon>Bacillati</taxon>
        <taxon>Actinomycetota</taxon>
        <taxon>Actinomycetes</taxon>
        <taxon>Mycobacteriales</taxon>
        <taxon>Nocardiaceae</taxon>
        <taxon>Nocardia</taxon>
    </lineage>
</organism>
<proteinExistence type="predicted"/>
<dbReference type="InterPro" id="IPR000524">
    <property type="entry name" value="Tscrpt_reg_HTH_GntR"/>
</dbReference>
<dbReference type="PANTHER" id="PTHR44846">
    <property type="entry name" value="MANNOSYL-D-GLYCERATE TRANSPORT/METABOLISM SYSTEM REPRESSOR MNGR-RELATED"/>
    <property type="match status" value="1"/>
</dbReference>
<dbReference type="PROSITE" id="PS50949">
    <property type="entry name" value="HTH_GNTR"/>
    <property type="match status" value="1"/>
</dbReference>
<feature type="domain" description="HTH gntR-type" evidence="5">
    <location>
        <begin position="8"/>
        <end position="76"/>
    </location>
</feature>
<dbReference type="InterPro" id="IPR036388">
    <property type="entry name" value="WH-like_DNA-bd_sf"/>
</dbReference>
<evidence type="ECO:0000313" key="6">
    <source>
        <dbReference type="EMBL" id="NEW35870.1"/>
    </source>
</evidence>